<protein>
    <submittedName>
        <fullName evidence="1">Uncharacterized protein</fullName>
    </submittedName>
</protein>
<name>A0A8S5RD70_9VIRU</name>
<organism evidence="1">
    <name type="scientific">virus sp. ctmTa7</name>
    <dbReference type="NCBI Taxonomy" id="2828255"/>
    <lineage>
        <taxon>Viruses</taxon>
    </lineage>
</organism>
<dbReference type="EMBL" id="BK059091">
    <property type="protein sequence ID" value="DAE28916.1"/>
    <property type="molecule type" value="Genomic_DNA"/>
</dbReference>
<sequence length="36" mass="4064">MIGQYIFLIALFLRSYGRLKTNNIKCNVTVDGSKSV</sequence>
<proteinExistence type="predicted"/>
<reference evidence="1" key="1">
    <citation type="journal article" date="2021" name="Proc. Natl. Acad. Sci. U.S.A.">
        <title>A Catalog of Tens of Thousands of Viruses from Human Metagenomes Reveals Hidden Associations with Chronic Diseases.</title>
        <authorList>
            <person name="Tisza M.J."/>
            <person name="Buck C.B."/>
        </authorList>
    </citation>
    <scope>NUCLEOTIDE SEQUENCE</scope>
    <source>
        <strain evidence="1">CtmTa7</strain>
    </source>
</reference>
<accession>A0A8S5RD70</accession>
<evidence type="ECO:0000313" key="1">
    <source>
        <dbReference type="EMBL" id="DAE28916.1"/>
    </source>
</evidence>